<dbReference type="OrthoDB" id="9425177at2759"/>
<protein>
    <submittedName>
        <fullName evidence="2">Uncharacterized protein</fullName>
    </submittedName>
</protein>
<dbReference type="EMBL" id="JAHGAV010001634">
    <property type="protein sequence ID" value="KAG6921904.1"/>
    <property type="molecule type" value="Genomic_DNA"/>
</dbReference>
<feature type="compositionally biased region" description="Low complexity" evidence="1">
    <location>
        <begin position="304"/>
        <end position="314"/>
    </location>
</feature>
<dbReference type="Proteomes" id="UP000765507">
    <property type="component" value="Unassembled WGS sequence"/>
</dbReference>
<feature type="compositionally biased region" description="Polar residues" evidence="1">
    <location>
        <begin position="315"/>
        <end position="332"/>
    </location>
</feature>
<name>A0A8T1RZY8_CHESE</name>
<proteinExistence type="predicted"/>
<feature type="compositionally biased region" description="Polar residues" evidence="1">
    <location>
        <begin position="291"/>
        <end position="303"/>
    </location>
</feature>
<sequence>MTSAPRAGTEELMGRTAMHDEGLRVSLTPVWGVQPVTFESTRLSTHGMTYLEATGKPLPPHMEMGTVGAEGKPLIPTEETSLLGTESIKEPDFTTVMAPPLGLPWLSEVTSHHGKAAEGLGTTKTPTEALAGLEFPDLVSSARVAPVETGGTRPSEVGIAETTSIQGTELAYHSTSLAQKGPSPATEVGVVTLSSNQTPSLEIQTVLATAEITSSSEESSGTYTAAPLSLGPTPPEPVSATETLHPTSTAKWTANLARLTSAKSTTTMAPTRTRSAPTWETPSVEMLPPVQNWTSSPTKQGNQSSSSQAYSPGSHEQSTSGMTETEPTEVMQPTSLTTSFEMVQNHAIYPVEVGVQGTTTRHKGTVLPSSGIETSYIAPLTKATTSMETQTELGFVEATKIKPATNMALLA</sequence>
<reference evidence="2 3" key="1">
    <citation type="journal article" date="2020" name="G3 (Bethesda)">
        <title>Draft Genome of the Common Snapping Turtle, Chelydra serpentina, a Model for Phenotypic Plasticity in Reptiles.</title>
        <authorList>
            <person name="Das D."/>
            <person name="Singh S.K."/>
            <person name="Bierstedt J."/>
            <person name="Erickson A."/>
            <person name="Galli G.L.J."/>
            <person name="Crossley D.A. 2nd"/>
            <person name="Rhen T."/>
        </authorList>
    </citation>
    <scope>NUCLEOTIDE SEQUENCE [LARGE SCALE GENOMIC DNA]</scope>
    <source>
        <strain evidence="2">KW</strain>
    </source>
</reference>
<dbReference type="AlphaFoldDB" id="A0A8T1RZY8"/>
<organism evidence="2 3">
    <name type="scientific">Chelydra serpentina</name>
    <name type="common">Snapping turtle</name>
    <name type="synonym">Testudo serpentina</name>
    <dbReference type="NCBI Taxonomy" id="8475"/>
    <lineage>
        <taxon>Eukaryota</taxon>
        <taxon>Metazoa</taxon>
        <taxon>Chordata</taxon>
        <taxon>Craniata</taxon>
        <taxon>Vertebrata</taxon>
        <taxon>Euteleostomi</taxon>
        <taxon>Archelosauria</taxon>
        <taxon>Testudinata</taxon>
        <taxon>Testudines</taxon>
        <taxon>Cryptodira</taxon>
        <taxon>Durocryptodira</taxon>
        <taxon>Americhelydia</taxon>
        <taxon>Chelydroidea</taxon>
        <taxon>Chelydridae</taxon>
        <taxon>Chelydra</taxon>
    </lineage>
</organism>
<comment type="caution">
    <text evidence="2">The sequence shown here is derived from an EMBL/GenBank/DDBJ whole genome shotgun (WGS) entry which is preliminary data.</text>
</comment>
<feature type="compositionally biased region" description="Polar residues" evidence="1">
    <location>
        <begin position="261"/>
        <end position="281"/>
    </location>
</feature>
<accession>A0A8T1RZY8</accession>
<feature type="region of interest" description="Disordered" evidence="1">
    <location>
        <begin position="261"/>
        <end position="332"/>
    </location>
</feature>
<feature type="region of interest" description="Disordered" evidence="1">
    <location>
        <begin position="212"/>
        <end position="243"/>
    </location>
</feature>
<evidence type="ECO:0000313" key="2">
    <source>
        <dbReference type="EMBL" id="KAG6921904.1"/>
    </source>
</evidence>
<keyword evidence="3" id="KW-1185">Reference proteome</keyword>
<feature type="compositionally biased region" description="Low complexity" evidence="1">
    <location>
        <begin position="212"/>
        <end position="226"/>
    </location>
</feature>
<evidence type="ECO:0000313" key="3">
    <source>
        <dbReference type="Proteomes" id="UP000765507"/>
    </source>
</evidence>
<gene>
    <name evidence="2" type="ORF">G0U57_004746</name>
</gene>
<evidence type="ECO:0000256" key="1">
    <source>
        <dbReference type="SAM" id="MobiDB-lite"/>
    </source>
</evidence>